<dbReference type="EMBL" id="QUSM01000002">
    <property type="protein sequence ID" value="RGD75268.1"/>
    <property type="molecule type" value="Genomic_DNA"/>
</dbReference>
<dbReference type="EC" id="3.5.1.88" evidence="3"/>
<keyword evidence="2 3" id="KW-0408">Iron</keyword>
<reference evidence="4 5" key="1">
    <citation type="submission" date="2018-08" db="EMBL/GenBank/DDBJ databases">
        <title>A genome reference for cultivated species of the human gut microbiota.</title>
        <authorList>
            <person name="Zou Y."/>
            <person name="Xue W."/>
            <person name="Luo G."/>
        </authorList>
    </citation>
    <scope>NUCLEOTIDE SEQUENCE [LARGE SCALE GENOMIC DNA]</scope>
    <source>
        <strain evidence="4 5">AM25-6</strain>
    </source>
</reference>
<dbReference type="SUPFAM" id="SSF56420">
    <property type="entry name" value="Peptide deformylase"/>
    <property type="match status" value="1"/>
</dbReference>
<dbReference type="HAMAP" id="MF_00163">
    <property type="entry name" value="Pep_deformylase"/>
    <property type="match status" value="1"/>
</dbReference>
<keyword evidence="3" id="KW-0648">Protein biosynthesis</keyword>
<comment type="caution">
    <text evidence="4">The sequence shown here is derived from an EMBL/GenBank/DDBJ whole genome shotgun (WGS) entry which is preliminary data.</text>
</comment>
<dbReference type="GO" id="GO:0042586">
    <property type="term" value="F:peptide deformylase activity"/>
    <property type="evidence" value="ECO:0007669"/>
    <property type="project" value="UniProtKB-UniRule"/>
</dbReference>
<name>A0A3E3E2X6_9FIRM</name>
<dbReference type="Gene3D" id="3.90.45.10">
    <property type="entry name" value="Peptide deformylase"/>
    <property type="match status" value="1"/>
</dbReference>
<feature type="binding site" evidence="3">
    <location>
        <position position="93"/>
    </location>
    <ligand>
        <name>Fe cation</name>
        <dbReference type="ChEBI" id="CHEBI:24875"/>
    </ligand>
</feature>
<dbReference type="PANTHER" id="PTHR10458:SF22">
    <property type="entry name" value="PEPTIDE DEFORMYLASE"/>
    <property type="match status" value="1"/>
</dbReference>
<feature type="binding site" evidence="3">
    <location>
        <position position="135"/>
    </location>
    <ligand>
        <name>Fe cation</name>
        <dbReference type="ChEBI" id="CHEBI:24875"/>
    </ligand>
</feature>
<dbReference type="InterPro" id="IPR023635">
    <property type="entry name" value="Peptide_deformylase"/>
</dbReference>
<dbReference type="PANTHER" id="PTHR10458">
    <property type="entry name" value="PEPTIDE DEFORMYLASE"/>
    <property type="match status" value="1"/>
</dbReference>
<dbReference type="GeneID" id="98000449"/>
<evidence type="ECO:0000313" key="5">
    <source>
        <dbReference type="Proteomes" id="UP000261212"/>
    </source>
</evidence>
<comment type="cofactor">
    <cofactor evidence="3">
        <name>Fe(2+)</name>
        <dbReference type="ChEBI" id="CHEBI:29033"/>
    </cofactor>
    <text evidence="3">Binds 1 Fe(2+) ion.</text>
</comment>
<proteinExistence type="inferred from homology"/>
<feature type="binding site" evidence="3">
    <location>
        <position position="139"/>
    </location>
    <ligand>
        <name>Fe cation</name>
        <dbReference type="ChEBI" id="CHEBI:24875"/>
    </ligand>
</feature>
<dbReference type="AlphaFoldDB" id="A0A3E3E2X6"/>
<sequence length="158" mass="18387">MIKEILLLGNPNLYKVSKEVKEEEIQLLKNIEIDLHDTLMNYRKVHGAGRAIAAPQIGIEKRILYMNIDKPILIVNPKLTFPDSEKIQVMDDCMSFPNLTVKVERYKNCILNYKDRNFSDCKMILKDDLSELIQHEYDHLDGILATMRGIDSKSFYLK</sequence>
<evidence type="ECO:0000313" key="4">
    <source>
        <dbReference type="EMBL" id="RGD75268.1"/>
    </source>
</evidence>
<accession>A0A3E3E2X6</accession>
<gene>
    <name evidence="3" type="primary">def</name>
    <name evidence="4" type="ORF">DW687_02785</name>
</gene>
<feature type="active site" evidence="3">
    <location>
        <position position="136"/>
    </location>
</feature>
<protein>
    <recommendedName>
        <fullName evidence="3">Peptide deformylase</fullName>
        <shortName evidence="3">PDF</shortName>
        <ecNumber evidence="3">3.5.1.88</ecNumber>
    </recommendedName>
    <alternativeName>
        <fullName evidence="3">Polypeptide deformylase</fullName>
    </alternativeName>
</protein>
<comment type="similarity">
    <text evidence="1 3">Belongs to the polypeptide deformylase family.</text>
</comment>
<keyword evidence="3" id="KW-0479">Metal-binding</keyword>
<dbReference type="GO" id="GO:0046872">
    <property type="term" value="F:metal ion binding"/>
    <property type="evidence" value="ECO:0007669"/>
    <property type="project" value="UniProtKB-KW"/>
</dbReference>
<dbReference type="PIRSF" id="PIRSF004749">
    <property type="entry name" value="Pep_def"/>
    <property type="match status" value="1"/>
</dbReference>
<comment type="catalytic activity">
    <reaction evidence="3">
        <text>N-terminal N-formyl-L-methionyl-[peptide] + H2O = N-terminal L-methionyl-[peptide] + formate</text>
        <dbReference type="Rhea" id="RHEA:24420"/>
        <dbReference type="Rhea" id="RHEA-COMP:10639"/>
        <dbReference type="Rhea" id="RHEA-COMP:10640"/>
        <dbReference type="ChEBI" id="CHEBI:15377"/>
        <dbReference type="ChEBI" id="CHEBI:15740"/>
        <dbReference type="ChEBI" id="CHEBI:49298"/>
        <dbReference type="ChEBI" id="CHEBI:64731"/>
        <dbReference type="EC" id="3.5.1.88"/>
    </reaction>
</comment>
<evidence type="ECO:0000256" key="1">
    <source>
        <dbReference type="ARBA" id="ARBA00010759"/>
    </source>
</evidence>
<dbReference type="GO" id="GO:0006412">
    <property type="term" value="P:translation"/>
    <property type="evidence" value="ECO:0007669"/>
    <property type="project" value="UniProtKB-UniRule"/>
</dbReference>
<comment type="function">
    <text evidence="3">Removes the formyl group from the N-terminal Met of newly synthesized proteins. Requires at least a dipeptide for an efficient rate of reaction. N-terminal L-methionine is a prerequisite for activity but the enzyme has broad specificity at other positions.</text>
</comment>
<dbReference type="PRINTS" id="PR01576">
    <property type="entry name" value="PDEFORMYLASE"/>
</dbReference>
<evidence type="ECO:0000256" key="2">
    <source>
        <dbReference type="ARBA" id="ARBA00023004"/>
    </source>
</evidence>
<keyword evidence="3" id="KW-0378">Hydrolase</keyword>
<dbReference type="InterPro" id="IPR036821">
    <property type="entry name" value="Peptide_deformylase_sf"/>
</dbReference>
<organism evidence="4 5">
    <name type="scientific">Anaerofustis stercorihominis</name>
    <dbReference type="NCBI Taxonomy" id="214853"/>
    <lineage>
        <taxon>Bacteria</taxon>
        <taxon>Bacillati</taxon>
        <taxon>Bacillota</taxon>
        <taxon>Clostridia</taxon>
        <taxon>Eubacteriales</taxon>
        <taxon>Eubacteriaceae</taxon>
        <taxon>Anaerofustis</taxon>
    </lineage>
</organism>
<dbReference type="RefSeq" id="WP_007050128.1">
    <property type="nucleotide sequence ID" value="NZ_CABKNJ010000001.1"/>
</dbReference>
<dbReference type="Pfam" id="PF01327">
    <property type="entry name" value="Pep_deformylase"/>
    <property type="match status" value="1"/>
</dbReference>
<evidence type="ECO:0000256" key="3">
    <source>
        <dbReference type="HAMAP-Rule" id="MF_00163"/>
    </source>
</evidence>
<dbReference type="Proteomes" id="UP000261212">
    <property type="component" value="Unassembled WGS sequence"/>
</dbReference>